<keyword evidence="9" id="KW-1185">Reference proteome</keyword>
<dbReference type="PROSITE" id="PS51900">
    <property type="entry name" value="CB"/>
    <property type="match status" value="1"/>
</dbReference>
<evidence type="ECO:0000259" key="6">
    <source>
        <dbReference type="PROSITE" id="PS51898"/>
    </source>
</evidence>
<dbReference type="Gene3D" id="1.10.443.10">
    <property type="entry name" value="Intergrase catalytic core"/>
    <property type="match status" value="1"/>
</dbReference>
<evidence type="ECO:0000256" key="3">
    <source>
        <dbReference type="ARBA" id="ARBA00023172"/>
    </source>
</evidence>
<dbReference type="InterPro" id="IPR011010">
    <property type="entry name" value="DNA_brk_join_enz"/>
</dbReference>
<evidence type="ECO:0000259" key="7">
    <source>
        <dbReference type="PROSITE" id="PS51900"/>
    </source>
</evidence>
<gene>
    <name evidence="8" type="ORF">JOF55_003672</name>
</gene>
<dbReference type="GO" id="GO:0006310">
    <property type="term" value="P:DNA recombination"/>
    <property type="evidence" value="ECO:0007669"/>
    <property type="project" value="UniProtKB-KW"/>
</dbReference>
<dbReference type="Pfam" id="PF02899">
    <property type="entry name" value="Phage_int_SAM_1"/>
    <property type="match status" value="1"/>
</dbReference>
<dbReference type="PANTHER" id="PTHR30349">
    <property type="entry name" value="PHAGE INTEGRASE-RELATED"/>
    <property type="match status" value="1"/>
</dbReference>
<name>A0AAE4CNH9_9ACTN</name>
<sequence length="356" mass="38872">MRQRSGTQGGRTQREETEGPGPQWGGDEVDEHSVAHWIEVYLEHLQARKLAANSLRAYRRDLESVAGELAEIVGTAVGALPMTSATASTLRSAFARHAAARSASSVTRSWSTWNGLFRFLVVEGAVAGNPMPVVPKPRTPEPTPKPLRGEDTPERLLRLVAQGARRSRNPWPERDLAVLATLLCTGLRSAELLDLTVSSLAGRSGERRLHVRGKGGHNRSIPIEGTLDDVIASYLQTRKQRFGRRLPGGEALFVDHRGEPLRRGGLQYLVRQSLRAAGISDRVHSGAMVHALRHTFATRLAEDGASAAEIAKLLGHTSINSSQTYIDVTAREQRLSVRANRTHQVLGELNSQDPAD</sequence>
<protein>
    <submittedName>
        <fullName evidence="8">Integrase/recombinase XerD</fullName>
    </submittedName>
</protein>
<evidence type="ECO:0000256" key="4">
    <source>
        <dbReference type="PROSITE-ProRule" id="PRU01248"/>
    </source>
</evidence>
<dbReference type="SUPFAM" id="SSF56349">
    <property type="entry name" value="DNA breaking-rejoining enzymes"/>
    <property type="match status" value="1"/>
</dbReference>
<dbReference type="InterPro" id="IPR013762">
    <property type="entry name" value="Integrase-like_cat_sf"/>
</dbReference>
<dbReference type="InterPro" id="IPR050090">
    <property type="entry name" value="Tyrosine_recombinase_XerCD"/>
</dbReference>
<dbReference type="AlphaFoldDB" id="A0AAE4CNH9"/>
<evidence type="ECO:0000313" key="8">
    <source>
        <dbReference type="EMBL" id="MDR7303491.1"/>
    </source>
</evidence>
<dbReference type="Gene3D" id="1.10.150.130">
    <property type="match status" value="1"/>
</dbReference>
<dbReference type="PANTHER" id="PTHR30349:SF90">
    <property type="entry name" value="TYROSINE RECOMBINASE XERD"/>
    <property type="match status" value="1"/>
</dbReference>
<organism evidence="8 9">
    <name type="scientific">Haloactinomyces albus</name>
    <dbReference type="NCBI Taxonomy" id="1352928"/>
    <lineage>
        <taxon>Bacteria</taxon>
        <taxon>Bacillati</taxon>
        <taxon>Actinomycetota</taxon>
        <taxon>Actinomycetes</taxon>
        <taxon>Actinopolysporales</taxon>
        <taxon>Actinopolysporaceae</taxon>
        <taxon>Haloactinomyces</taxon>
    </lineage>
</organism>
<dbReference type="InterPro" id="IPR002104">
    <property type="entry name" value="Integrase_catalytic"/>
</dbReference>
<dbReference type="InterPro" id="IPR044068">
    <property type="entry name" value="CB"/>
</dbReference>
<evidence type="ECO:0000313" key="9">
    <source>
        <dbReference type="Proteomes" id="UP001180845"/>
    </source>
</evidence>
<evidence type="ECO:0000256" key="2">
    <source>
        <dbReference type="ARBA" id="ARBA00023125"/>
    </source>
</evidence>
<reference evidence="8" key="1">
    <citation type="submission" date="2023-07" db="EMBL/GenBank/DDBJ databases">
        <title>Sequencing the genomes of 1000 actinobacteria strains.</title>
        <authorList>
            <person name="Klenk H.-P."/>
        </authorList>
    </citation>
    <scope>NUCLEOTIDE SEQUENCE</scope>
    <source>
        <strain evidence="8">DSM 45977</strain>
    </source>
</reference>
<dbReference type="PROSITE" id="PS51898">
    <property type="entry name" value="TYR_RECOMBINASE"/>
    <property type="match status" value="1"/>
</dbReference>
<accession>A0AAE4CNH9</accession>
<evidence type="ECO:0000256" key="1">
    <source>
        <dbReference type="ARBA" id="ARBA00022908"/>
    </source>
</evidence>
<dbReference type="GO" id="GO:0015074">
    <property type="term" value="P:DNA integration"/>
    <property type="evidence" value="ECO:0007669"/>
    <property type="project" value="UniProtKB-KW"/>
</dbReference>
<feature type="domain" description="Tyr recombinase" evidence="6">
    <location>
        <begin position="142"/>
        <end position="338"/>
    </location>
</feature>
<keyword evidence="3" id="KW-0233">DNA recombination</keyword>
<feature type="region of interest" description="Disordered" evidence="5">
    <location>
        <begin position="1"/>
        <end position="28"/>
    </location>
</feature>
<evidence type="ECO:0000256" key="5">
    <source>
        <dbReference type="SAM" id="MobiDB-lite"/>
    </source>
</evidence>
<keyword evidence="2 4" id="KW-0238">DNA-binding</keyword>
<comment type="caution">
    <text evidence="8">The sequence shown here is derived from an EMBL/GenBank/DDBJ whole genome shotgun (WGS) entry which is preliminary data.</text>
</comment>
<dbReference type="InterPro" id="IPR004107">
    <property type="entry name" value="Integrase_SAM-like_N"/>
</dbReference>
<feature type="domain" description="Core-binding (CB)" evidence="7">
    <location>
        <begin position="32"/>
        <end position="121"/>
    </location>
</feature>
<dbReference type="EMBL" id="JAVDXW010000001">
    <property type="protein sequence ID" value="MDR7303491.1"/>
    <property type="molecule type" value="Genomic_DNA"/>
</dbReference>
<keyword evidence="1" id="KW-0229">DNA integration</keyword>
<dbReference type="Pfam" id="PF00589">
    <property type="entry name" value="Phage_integrase"/>
    <property type="match status" value="1"/>
</dbReference>
<dbReference type="GO" id="GO:0003677">
    <property type="term" value="F:DNA binding"/>
    <property type="evidence" value="ECO:0007669"/>
    <property type="project" value="UniProtKB-UniRule"/>
</dbReference>
<proteinExistence type="predicted"/>
<dbReference type="Proteomes" id="UP001180845">
    <property type="component" value="Unassembled WGS sequence"/>
</dbReference>
<dbReference type="InterPro" id="IPR010998">
    <property type="entry name" value="Integrase_recombinase_N"/>
</dbReference>